<dbReference type="RefSeq" id="WP_101823742.1">
    <property type="nucleotide sequence ID" value="NZ_PJZH01000004.1"/>
</dbReference>
<dbReference type="AlphaFoldDB" id="A0A2N5E810"/>
<dbReference type="SUPFAM" id="SSF75169">
    <property type="entry name" value="DsrEFH-like"/>
    <property type="match status" value="1"/>
</dbReference>
<dbReference type="OrthoDB" id="7206705at2"/>
<dbReference type="InterPro" id="IPR027396">
    <property type="entry name" value="DsrEFH-like"/>
</dbReference>
<dbReference type="PANTHER" id="PTHR37691:SF1">
    <property type="entry name" value="BLR3518 PROTEIN"/>
    <property type="match status" value="1"/>
</dbReference>
<dbReference type="Proteomes" id="UP000234503">
    <property type="component" value="Unassembled WGS sequence"/>
</dbReference>
<dbReference type="Gene3D" id="3.40.1260.10">
    <property type="entry name" value="DsrEFH-like"/>
    <property type="match status" value="1"/>
</dbReference>
<organism evidence="2 3">
    <name type="scientific">Chimaeribacter coloradensis</name>
    <dbReference type="NCBI Taxonomy" id="2060068"/>
    <lineage>
        <taxon>Bacteria</taxon>
        <taxon>Pseudomonadati</taxon>
        <taxon>Pseudomonadota</taxon>
        <taxon>Gammaproteobacteria</taxon>
        <taxon>Enterobacterales</taxon>
        <taxon>Yersiniaceae</taxon>
        <taxon>Chimaeribacter</taxon>
    </lineage>
</organism>
<accession>A0A2N5E810</accession>
<feature type="signal peptide" evidence="1">
    <location>
        <begin position="1"/>
        <end position="19"/>
    </location>
</feature>
<evidence type="ECO:0000313" key="3">
    <source>
        <dbReference type="Proteomes" id="UP000234503"/>
    </source>
</evidence>
<proteinExistence type="predicted"/>
<dbReference type="PANTHER" id="PTHR37691">
    <property type="entry name" value="BLR3518 PROTEIN"/>
    <property type="match status" value="1"/>
</dbReference>
<dbReference type="EMBL" id="PJZH01000004">
    <property type="protein sequence ID" value="PLR37615.1"/>
    <property type="molecule type" value="Genomic_DNA"/>
</dbReference>
<evidence type="ECO:0000256" key="1">
    <source>
        <dbReference type="SAM" id="SignalP"/>
    </source>
</evidence>
<comment type="caution">
    <text evidence="2">The sequence shown here is derived from an EMBL/GenBank/DDBJ whole genome shotgun (WGS) entry which is preliminary data.</text>
</comment>
<name>A0A2N5E810_9GAMM</name>
<protein>
    <submittedName>
        <fullName evidence="2">Sulfur reduction protein DsrE</fullName>
    </submittedName>
</protein>
<keyword evidence="3" id="KW-1185">Reference proteome</keyword>
<sequence>MRHLTSLAIVAVLGGTVGAAATQLPTLITHFSGTPQAKAAPAGFWQTPAIQGYGKIHYLQDSAYLPRTDKEHKIVFQITQHSGAPDQVNSELDHLARTVNLYVAAGVPLNRLRFVGAISGSATDAILSNERYHELFGINNPNSSLIEQLTRAGVDLAVCSQAVAGHHYAYEWIDPHVTLALSSLTTVTSLEEEGYVLMPL</sequence>
<evidence type="ECO:0000313" key="2">
    <source>
        <dbReference type="EMBL" id="PLR37615.1"/>
    </source>
</evidence>
<feature type="chain" id="PRO_5014988944" evidence="1">
    <location>
        <begin position="20"/>
        <end position="200"/>
    </location>
</feature>
<gene>
    <name evidence="2" type="ORF">CYR32_07355</name>
</gene>
<reference evidence="2 3" key="1">
    <citation type="submission" date="2017-12" db="EMBL/GenBank/DDBJ databases">
        <title>Characterization of six clinical isolates of Enterochimera gen. nov., a novel genus of the Yersiniaciae family and the three species Enterochimera arupensis sp. nov., Enterochimera coloradensis sp. nov, and Enterochimera californica sp. nov.</title>
        <authorList>
            <person name="Rossi A."/>
            <person name="Fisher M."/>
        </authorList>
    </citation>
    <scope>NUCLEOTIDE SEQUENCE [LARGE SCALE GENOMIC DNA]</scope>
    <source>
        <strain evidence="3">2016-Iso4</strain>
    </source>
</reference>
<keyword evidence="1" id="KW-0732">Signal</keyword>